<keyword evidence="3" id="KW-1185">Reference proteome</keyword>
<protein>
    <submittedName>
        <fullName evidence="2">Helix-turn-helix domain-containing protein</fullName>
    </submittedName>
</protein>
<feature type="domain" description="Helix-turn-helix" evidence="1">
    <location>
        <begin position="40"/>
        <end position="81"/>
    </location>
</feature>
<proteinExistence type="predicted"/>
<dbReference type="KEGG" id="haei:MUN82_06370"/>
<dbReference type="Pfam" id="PF12728">
    <property type="entry name" value="HTH_17"/>
    <property type="match status" value="1"/>
</dbReference>
<dbReference type="InterPro" id="IPR009061">
    <property type="entry name" value="DNA-bd_dom_put_sf"/>
</dbReference>
<evidence type="ECO:0000259" key="1">
    <source>
        <dbReference type="Pfam" id="PF12728"/>
    </source>
</evidence>
<name>A0A8T9T471_9BACT</name>
<gene>
    <name evidence="2" type="ORF">MUN82_06370</name>
</gene>
<reference evidence="2 3" key="1">
    <citation type="submission" date="2022-04" db="EMBL/GenBank/DDBJ databases">
        <title>Hymenobacter sp. isolated from the air.</title>
        <authorList>
            <person name="Won M."/>
            <person name="Lee C.-M."/>
            <person name="Woen H.-Y."/>
            <person name="Kwon S.-W."/>
        </authorList>
    </citation>
    <scope>NUCLEOTIDE SEQUENCE [LARGE SCALE GENOMIC DNA]</scope>
    <source>
        <strain evidence="3">5413 J-13</strain>
    </source>
</reference>
<dbReference type="EMBL" id="CP095053">
    <property type="protein sequence ID" value="UOR06719.1"/>
    <property type="molecule type" value="Genomic_DNA"/>
</dbReference>
<accession>A0A8T9T471</accession>
<evidence type="ECO:0000313" key="3">
    <source>
        <dbReference type="Proteomes" id="UP000829925"/>
    </source>
</evidence>
<dbReference type="InterPro" id="IPR041657">
    <property type="entry name" value="HTH_17"/>
</dbReference>
<dbReference type="AlphaFoldDB" id="A0A8T9T471"/>
<dbReference type="SUPFAM" id="SSF46955">
    <property type="entry name" value="Putative DNA-binding domain"/>
    <property type="match status" value="1"/>
</dbReference>
<sequence length="117" mass="12475">MTRDDLATVGYINDCFQAVLARLDQPGAGAAGPAGGPPQLLSIEQVAQECGVHRATVQRWIKQGKPGRHGGTVKLRAYYFSSAEPRIPWPALAAFGQGLDFDLTTLDRGAPNMRLAG</sequence>
<dbReference type="Proteomes" id="UP000829925">
    <property type="component" value="Chromosome"/>
</dbReference>
<dbReference type="RefSeq" id="WP_245095905.1">
    <property type="nucleotide sequence ID" value="NZ_CP095053.1"/>
</dbReference>
<organism evidence="2 3">
    <name type="scientific">Hymenobacter aerilatus</name>
    <dbReference type="NCBI Taxonomy" id="2932251"/>
    <lineage>
        <taxon>Bacteria</taxon>
        <taxon>Pseudomonadati</taxon>
        <taxon>Bacteroidota</taxon>
        <taxon>Cytophagia</taxon>
        <taxon>Cytophagales</taxon>
        <taxon>Hymenobacteraceae</taxon>
        <taxon>Hymenobacter</taxon>
    </lineage>
</organism>
<evidence type="ECO:0000313" key="2">
    <source>
        <dbReference type="EMBL" id="UOR06719.1"/>
    </source>
</evidence>